<comment type="caution">
    <text evidence="2">The sequence shown here is derived from an EMBL/GenBank/DDBJ whole genome shotgun (WGS) entry which is preliminary data.</text>
</comment>
<gene>
    <name evidence="2" type="ORF">J1605_011637</name>
</gene>
<dbReference type="InterPro" id="IPR032675">
    <property type="entry name" value="LRR_dom_sf"/>
</dbReference>
<dbReference type="Proteomes" id="UP001159641">
    <property type="component" value="Unassembled WGS sequence"/>
</dbReference>
<evidence type="ECO:0000313" key="3">
    <source>
        <dbReference type="Proteomes" id="UP001159641"/>
    </source>
</evidence>
<evidence type="ECO:0000313" key="2">
    <source>
        <dbReference type="EMBL" id="KAJ8780373.1"/>
    </source>
</evidence>
<name>A0AB34GM67_ESCRO</name>
<organism evidence="2 3">
    <name type="scientific">Eschrichtius robustus</name>
    <name type="common">California gray whale</name>
    <name type="synonym">Eschrichtius gibbosus</name>
    <dbReference type="NCBI Taxonomy" id="9764"/>
    <lineage>
        <taxon>Eukaryota</taxon>
        <taxon>Metazoa</taxon>
        <taxon>Chordata</taxon>
        <taxon>Craniata</taxon>
        <taxon>Vertebrata</taxon>
        <taxon>Euteleostomi</taxon>
        <taxon>Mammalia</taxon>
        <taxon>Eutheria</taxon>
        <taxon>Laurasiatheria</taxon>
        <taxon>Artiodactyla</taxon>
        <taxon>Whippomorpha</taxon>
        <taxon>Cetacea</taxon>
        <taxon>Mysticeti</taxon>
        <taxon>Eschrichtiidae</taxon>
        <taxon>Eschrichtius</taxon>
    </lineage>
</organism>
<reference evidence="2 3" key="1">
    <citation type="submission" date="2022-11" db="EMBL/GenBank/DDBJ databases">
        <title>Whole genome sequence of Eschrichtius robustus ER-17-0199.</title>
        <authorList>
            <person name="Bruniche-Olsen A."/>
            <person name="Black A.N."/>
            <person name="Fields C.J."/>
            <person name="Walden K."/>
            <person name="Dewoody J.A."/>
        </authorList>
    </citation>
    <scope>NUCLEOTIDE SEQUENCE [LARGE SCALE GENOMIC DNA]</scope>
    <source>
        <strain evidence="2">ER-17-0199</strain>
        <tissue evidence="2">Blubber</tissue>
    </source>
</reference>
<sequence length="145" mass="16002">MNEVPTNFPVDTVKLRIEKTVVHRIPAEAFYYLVELQYLWLTYNSVASLDTSSFYNLKQLHDALHMVNAQQDGVKGAAASGALAHLGRGEGGVRRRRGEPAASEAGVTLQQPEAFWRQQQQPQRLTPVSGALADRCGSRPSVELV</sequence>
<dbReference type="AlphaFoldDB" id="A0AB34GM67"/>
<keyword evidence="3" id="KW-1185">Reference proteome</keyword>
<dbReference type="EMBL" id="JAIQCJ010002160">
    <property type="protein sequence ID" value="KAJ8780373.1"/>
    <property type="molecule type" value="Genomic_DNA"/>
</dbReference>
<dbReference type="SUPFAM" id="SSF52058">
    <property type="entry name" value="L domain-like"/>
    <property type="match status" value="1"/>
</dbReference>
<proteinExistence type="predicted"/>
<accession>A0AB34GM67</accession>
<feature type="compositionally biased region" description="Polar residues" evidence="1">
    <location>
        <begin position="117"/>
        <end position="126"/>
    </location>
</feature>
<dbReference type="Gene3D" id="3.80.10.10">
    <property type="entry name" value="Ribonuclease Inhibitor"/>
    <property type="match status" value="1"/>
</dbReference>
<evidence type="ECO:0000256" key="1">
    <source>
        <dbReference type="SAM" id="MobiDB-lite"/>
    </source>
</evidence>
<feature type="region of interest" description="Disordered" evidence="1">
    <location>
        <begin position="88"/>
        <end position="145"/>
    </location>
</feature>
<protein>
    <submittedName>
        <fullName evidence="2">Uncharacterized protein</fullName>
    </submittedName>
</protein>